<gene>
    <name evidence="2" type="ORF">BOTBODRAFT_168742</name>
</gene>
<dbReference type="AlphaFoldDB" id="A0A067N0V2"/>
<dbReference type="InParanoid" id="A0A067N0V2"/>
<feature type="region of interest" description="Disordered" evidence="1">
    <location>
        <begin position="249"/>
        <end position="348"/>
    </location>
</feature>
<accession>A0A067N0V2</accession>
<feature type="compositionally biased region" description="Basic residues" evidence="1">
    <location>
        <begin position="337"/>
        <end position="348"/>
    </location>
</feature>
<reference evidence="3" key="1">
    <citation type="journal article" date="2014" name="Proc. Natl. Acad. Sci. U.S.A.">
        <title>Extensive sampling of basidiomycete genomes demonstrates inadequacy of the white-rot/brown-rot paradigm for wood decay fungi.</title>
        <authorList>
            <person name="Riley R."/>
            <person name="Salamov A.A."/>
            <person name="Brown D.W."/>
            <person name="Nagy L.G."/>
            <person name="Floudas D."/>
            <person name="Held B.W."/>
            <person name="Levasseur A."/>
            <person name="Lombard V."/>
            <person name="Morin E."/>
            <person name="Otillar R."/>
            <person name="Lindquist E.A."/>
            <person name="Sun H."/>
            <person name="LaButti K.M."/>
            <person name="Schmutz J."/>
            <person name="Jabbour D."/>
            <person name="Luo H."/>
            <person name="Baker S.E."/>
            <person name="Pisabarro A.G."/>
            <person name="Walton J.D."/>
            <person name="Blanchette R.A."/>
            <person name="Henrissat B."/>
            <person name="Martin F."/>
            <person name="Cullen D."/>
            <person name="Hibbett D.S."/>
            <person name="Grigoriev I.V."/>
        </authorList>
    </citation>
    <scope>NUCLEOTIDE SEQUENCE [LARGE SCALE GENOMIC DNA]</scope>
    <source>
        <strain evidence="3">FD-172 SS1</strain>
    </source>
</reference>
<dbReference type="Proteomes" id="UP000027195">
    <property type="component" value="Unassembled WGS sequence"/>
</dbReference>
<dbReference type="EMBL" id="KL198016">
    <property type="protein sequence ID" value="KDQ21484.1"/>
    <property type="molecule type" value="Genomic_DNA"/>
</dbReference>
<evidence type="ECO:0000256" key="1">
    <source>
        <dbReference type="SAM" id="MobiDB-lite"/>
    </source>
</evidence>
<proteinExistence type="predicted"/>
<evidence type="ECO:0000313" key="2">
    <source>
        <dbReference type="EMBL" id="KDQ21484.1"/>
    </source>
</evidence>
<name>A0A067N0V2_BOTB1</name>
<organism evidence="2 3">
    <name type="scientific">Botryobasidium botryosum (strain FD-172 SS1)</name>
    <dbReference type="NCBI Taxonomy" id="930990"/>
    <lineage>
        <taxon>Eukaryota</taxon>
        <taxon>Fungi</taxon>
        <taxon>Dikarya</taxon>
        <taxon>Basidiomycota</taxon>
        <taxon>Agaricomycotina</taxon>
        <taxon>Agaricomycetes</taxon>
        <taxon>Cantharellales</taxon>
        <taxon>Botryobasidiaceae</taxon>
        <taxon>Botryobasidium</taxon>
    </lineage>
</organism>
<sequence>MALRVISNAGSPGRCEPASVFTLPPTVVVPKSSGHRSSAISMPMGVASFNENLPPRWRLKLERQAQLNDGAYSENAPTLISTASSSASSSRATTPEINYPAVDAVVSSRLPSSAPSSSLRAPVLAEIGPTPVPAPSLKTRPQIFSYDAMPTRNTRRSALRDHPQFVYIRKYRDEQMRALAAARRTLQAAARQTGVFDGSKKRKRTDDELVLAIWPPDGPQLTGAVRALTRVPRKIQLLDEYTMKLEMFLDSIPPPAGSEPPGMDTREDEEPQGEPGVESVPGSSPLSAVPECADNASVPPLPAAESEGVPDVEEDSQPRKRRRAPTTDPSDAPARSTRSKGRRPNNAP</sequence>
<evidence type="ECO:0000313" key="3">
    <source>
        <dbReference type="Proteomes" id="UP000027195"/>
    </source>
</evidence>
<keyword evidence="3" id="KW-1185">Reference proteome</keyword>
<dbReference type="HOGENOM" id="CLU_796906_0_0_1"/>
<protein>
    <submittedName>
        <fullName evidence="2">Uncharacterized protein</fullName>
    </submittedName>
</protein>